<comment type="caution">
    <text evidence="1">The sequence shown here is derived from an EMBL/GenBank/DDBJ whole genome shotgun (WGS) entry which is preliminary data.</text>
</comment>
<dbReference type="EMBL" id="JBJKBG010000005">
    <property type="protein sequence ID" value="KAL3740987.1"/>
    <property type="molecule type" value="Genomic_DNA"/>
</dbReference>
<organism evidence="1 2">
    <name type="scientific">Eucalyptus globulus</name>
    <name type="common">Tasmanian blue gum</name>
    <dbReference type="NCBI Taxonomy" id="34317"/>
    <lineage>
        <taxon>Eukaryota</taxon>
        <taxon>Viridiplantae</taxon>
        <taxon>Streptophyta</taxon>
        <taxon>Embryophyta</taxon>
        <taxon>Tracheophyta</taxon>
        <taxon>Spermatophyta</taxon>
        <taxon>Magnoliopsida</taxon>
        <taxon>eudicotyledons</taxon>
        <taxon>Gunneridae</taxon>
        <taxon>Pentapetalae</taxon>
        <taxon>rosids</taxon>
        <taxon>malvids</taxon>
        <taxon>Myrtales</taxon>
        <taxon>Myrtaceae</taxon>
        <taxon>Myrtoideae</taxon>
        <taxon>Eucalypteae</taxon>
        <taxon>Eucalyptus</taxon>
    </lineage>
</organism>
<evidence type="ECO:0000313" key="1">
    <source>
        <dbReference type="EMBL" id="KAL3740987.1"/>
    </source>
</evidence>
<dbReference type="Gene3D" id="3.30.70.100">
    <property type="match status" value="1"/>
</dbReference>
<evidence type="ECO:0000313" key="2">
    <source>
        <dbReference type="Proteomes" id="UP001634007"/>
    </source>
</evidence>
<proteinExistence type="predicted"/>
<name>A0ABD3KNM5_EUCGL</name>
<keyword evidence="2" id="KW-1185">Reference proteome</keyword>
<dbReference type="Proteomes" id="UP001634007">
    <property type="component" value="Unassembled WGS sequence"/>
</dbReference>
<reference evidence="1 2" key="1">
    <citation type="submission" date="2024-11" db="EMBL/GenBank/DDBJ databases">
        <title>Chromosome-level genome assembly of Eucalyptus globulus Labill. provides insights into its genome evolution.</title>
        <authorList>
            <person name="Li X."/>
        </authorList>
    </citation>
    <scope>NUCLEOTIDE SEQUENCE [LARGE SCALE GENOMIC DNA]</scope>
    <source>
        <strain evidence="1">CL2024</strain>
        <tissue evidence="1">Fresh tender leaves</tissue>
    </source>
</reference>
<protein>
    <submittedName>
        <fullName evidence="1">Uncharacterized protein</fullName>
    </submittedName>
</protein>
<accession>A0ABD3KNM5</accession>
<dbReference type="AlphaFoldDB" id="A0ABD3KNM5"/>
<gene>
    <name evidence="1" type="ORF">ACJRO7_022151</name>
</gene>
<sequence length="77" mass="8397">MAKKVLIDLNTRDNKQRAKARTIATDKATGLTFAGFNEEHGDFLVVIAAEVDVPTAIEKMRKAGLADAKLISVKQQN</sequence>